<keyword evidence="2" id="KW-1185">Reference proteome</keyword>
<reference evidence="1 2" key="1">
    <citation type="submission" date="2015-08" db="EMBL/GenBank/DDBJ databases">
        <authorList>
            <person name="Babu N.S."/>
            <person name="Beckwith C.J."/>
            <person name="Beseler K.G."/>
            <person name="Brison A."/>
            <person name="Carone J.V."/>
            <person name="Caskin T.P."/>
            <person name="Diamond M."/>
            <person name="Durham M.E."/>
            <person name="Foxe J.M."/>
            <person name="Go M."/>
            <person name="Henderson B.A."/>
            <person name="Jones I.B."/>
            <person name="McGettigan J.A."/>
            <person name="Micheletti S.J."/>
            <person name="Nasrallah M.E."/>
            <person name="Ortiz D."/>
            <person name="Piller C.R."/>
            <person name="Privatt S.R."/>
            <person name="Schneider S.L."/>
            <person name="Sharp S."/>
            <person name="Smith T.C."/>
            <person name="Stanton J.D."/>
            <person name="Ullery H.E."/>
            <person name="Wilson R.J."/>
            <person name="Serrano M.G."/>
            <person name="Buck G."/>
            <person name="Lee V."/>
            <person name="Wang Y."/>
            <person name="Carvalho R."/>
            <person name="Voegtly L."/>
            <person name="Shi R."/>
            <person name="Duckworth R."/>
            <person name="Johnson A."/>
            <person name="Loviza R."/>
            <person name="Walstead R."/>
            <person name="Shah Z."/>
            <person name="Kiflezghi M."/>
            <person name="Wade K."/>
            <person name="Ball S.L."/>
            <person name="Bradley K.W."/>
            <person name="Asai D.J."/>
            <person name="Bowman C.A."/>
            <person name="Russell D.A."/>
            <person name="Pope W.H."/>
            <person name="Jacobs-Sera D."/>
            <person name="Hendrix R.W."/>
            <person name="Hatfull G.F."/>
        </authorList>
    </citation>
    <scope>NUCLEOTIDE SEQUENCE [LARGE SCALE GENOMIC DNA]</scope>
    <source>
        <strain evidence="1 2">DSM 27710</strain>
    </source>
</reference>
<gene>
    <name evidence="1" type="ORF">AKJ08_0451</name>
</gene>
<organism evidence="1 2">
    <name type="scientific">Vulgatibacter incomptus</name>
    <dbReference type="NCBI Taxonomy" id="1391653"/>
    <lineage>
        <taxon>Bacteria</taxon>
        <taxon>Pseudomonadati</taxon>
        <taxon>Myxococcota</taxon>
        <taxon>Myxococcia</taxon>
        <taxon>Myxococcales</taxon>
        <taxon>Cystobacterineae</taxon>
        <taxon>Vulgatibacteraceae</taxon>
        <taxon>Vulgatibacter</taxon>
    </lineage>
</organism>
<protein>
    <submittedName>
        <fullName evidence="1">Uncharacterized protein</fullName>
    </submittedName>
</protein>
<dbReference type="Proteomes" id="UP000055590">
    <property type="component" value="Chromosome"/>
</dbReference>
<proteinExistence type="predicted"/>
<name>A0A0K1PAC1_9BACT</name>
<sequence length="112" mass="12747">MIVESLARRAACRAPSVLEVRDALVTWFAQHGEAQVRKGMRFTAPNASKAEIQRMVQLKARSFFHGLSSTYDQPSWEDLRRVKARMISYLCPADGLQVLERESHMWDGLLVA</sequence>
<dbReference type="KEGG" id="vin:AKJ08_0451"/>
<accession>A0A0K1PAC1</accession>
<evidence type="ECO:0000313" key="2">
    <source>
        <dbReference type="Proteomes" id="UP000055590"/>
    </source>
</evidence>
<dbReference type="AlphaFoldDB" id="A0A0K1PAC1"/>
<evidence type="ECO:0000313" key="1">
    <source>
        <dbReference type="EMBL" id="AKU90064.1"/>
    </source>
</evidence>
<dbReference type="EMBL" id="CP012332">
    <property type="protein sequence ID" value="AKU90064.1"/>
    <property type="molecule type" value="Genomic_DNA"/>
</dbReference>